<feature type="region of interest" description="Disordered" evidence="1">
    <location>
        <begin position="140"/>
        <end position="165"/>
    </location>
</feature>
<feature type="region of interest" description="Disordered" evidence="1">
    <location>
        <begin position="1"/>
        <end position="71"/>
    </location>
</feature>
<evidence type="ECO:0000313" key="3">
    <source>
        <dbReference type="Proteomes" id="UP000823388"/>
    </source>
</evidence>
<dbReference type="EMBL" id="CM029052">
    <property type="protein sequence ID" value="KAG2557896.1"/>
    <property type="molecule type" value="Genomic_DNA"/>
</dbReference>
<feature type="compositionally biased region" description="Basic and acidic residues" evidence="1">
    <location>
        <begin position="1"/>
        <end position="12"/>
    </location>
</feature>
<dbReference type="AlphaFoldDB" id="A0A8T0PFB8"/>
<gene>
    <name evidence="2" type="ORF">PVAP13_8NG146902</name>
</gene>
<comment type="caution">
    <text evidence="2">The sequence shown here is derived from an EMBL/GenBank/DDBJ whole genome shotgun (WGS) entry which is preliminary data.</text>
</comment>
<accession>A0A8T0PFB8</accession>
<organism evidence="2 3">
    <name type="scientific">Panicum virgatum</name>
    <name type="common">Blackwell switchgrass</name>
    <dbReference type="NCBI Taxonomy" id="38727"/>
    <lineage>
        <taxon>Eukaryota</taxon>
        <taxon>Viridiplantae</taxon>
        <taxon>Streptophyta</taxon>
        <taxon>Embryophyta</taxon>
        <taxon>Tracheophyta</taxon>
        <taxon>Spermatophyta</taxon>
        <taxon>Magnoliopsida</taxon>
        <taxon>Liliopsida</taxon>
        <taxon>Poales</taxon>
        <taxon>Poaceae</taxon>
        <taxon>PACMAD clade</taxon>
        <taxon>Panicoideae</taxon>
        <taxon>Panicodae</taxon>
        <taxon>Paniceae</taxon>
        <taxon>Panicinae</taxon>
        <taxon>Panicum</taxon>
        <taxon>Panicum sect. Hiantes</taxon>
    </lineage>
</organism>
<name>A0A8T0PFB8_PANVG</name>
<reference evidence="2" key="1">
    <citation type="submission" date="2020-05" db="EMBL/GenBank/DDBJ databases">
        <title>WGS assembly of Panicum virgatum.</title>
        <authorList>
            <person name="Lovell J.T."/>
            <person name="Jenkins J."/>
            <person name="Shu S."/>
            <person name="Juenger T.E."/>
            <person name="Schmutz J."/>
        </authorList>
    </citation>
    <scope>NUCLEOTIDE SEQUENCE</scope>
    <source>
        <strain evidence="2">AP13</strain>
    </source>
</reference>
<feature type="compositionally biased region" description="Pro residues" evidence="1">
    <location>
        <begin position="153"/>
        <end position="162"/>
    </location>
</feature>
<keyword evidence="3" id="KW-1185">Reference proteome</keyword>
<proteinExistence type="predicted"/>
<dbReference type="Proteomes" id="UP000823388">
    <property type="component" value="Chromosome 8N"/>
</dbReference>
<evidence type="ECO:0000313" key="2">
    <source>
        <dbReference type="EMBL" id="KAG2557896.1"/>
    </source>
</evidence>
<sequence length="204" mass="22037">MGKTLDEGEGAHKCCPPADWRKDRNAPAIPIQLVWNSSPPLHRRARGSSPPRPPPSLGHGPSSSPPLAASAALAPPVAPLAPARRHHILSPMRADCVSSAPPPAAQHHWRYNNTGGGANVHRRTFGYLRRIVRHDTAAGTVHPAPADDEATLVPPPSRPPRPCSSSRFRHIMCERLWPERHSTPQRVVQSTASRTNFLACDGAS</sequence>
<protein>
    <submittedName>
        <fullName evidence="2">Uncharacterized protein</fullName>
    </submittedName>
</protein>
<evidence type="ECO:0000256" key="1">
    <source>
        <dbReference type="SAM" id="MobiDB-lite"/>
    </source>
</evidence>
<feature type="compositionally biased region" description="Low complexity" evidence="1">
    <location>
        <begin position="57"/>
        <end position="71"/>
    </location>
</feature>